<comment type="subcellular location">
    <subcellularLocation>
        <location evidence="1">Membrane</location>
    </subcellularLocation>
</comment>
<feature type="transmembrane region" description="Helical" evidence="5">
    <location>
        <begin position="28"/>
        <end position="48"/>
    </location>
</feature>
<feature type="transmembrane region" description="Helical" evidence="5">
    <location>
        <begin position="193"/>
        <end position="211"/>
    </location>
</feature>
<reference evidence="7" key="2">
    <citation type="submission" date="2025-08" db="UniProtKB">
        <authorList>
            <consortium name="Ensembl"/>
        </authorList>
    </citation>
    <scope>IDENTIFICATION</scope>
</reference>
<dbReference type="Pfam" id="PF00001">
    <property type="entry name" value="7tm_1"/>
    <property type="match status" value="1"/>
</dbReference>
<dbReference type="PRINTS" id="PR00237">
    <property type="entry name" value="GPCRRHODOPSN"/>
</dbReference>
<feature type="transmembrane region" description="Helical" evidence="5">
    <location>
        <begin position="139"/>
        <end position="163"/>
    </location>
</feature>
<evidence type="ECO:0000256" key="4">
    <source>
        <dbReference type="ARBA" id="ARBA00023136"/>
    </source>
</evidence>
<evidence type="ECO:0000256" key="2">
    <source>
        <dbReference type="ARBA" id="ARBA00022692"/>
    </source>
</evidence>
<evidence type="ECO:0000313" key="8">
    <source>
        <dbReference type="Proteomes" id="UP000472263"/>
    </source>
</evidence>
<dbReference type="InterPro" id="IPR017452">
    <property type="entry name" value="GPCR_Rhodpsn_7TM"/>
</dbReference>
<dbReference type="PANTHER" id="PTHR26451">
    <property type="entry name" value="G_PROTEIN_RECEP_F1_2 DOMAIN-CONTAINING PROTEIN"/>
    <property type="match status" value="1"/>
</dbReference>
<dbReference type="GO" id="GO:0004930">
    <property type="term" value="F:G protein-coupled receptor activity"/>
    <property type="evidence" value="ECO:0007669"/>
    <property type="project" value="InterPro"/>
</dbReference>
<keyword evidence="2 5" id="KW-0812">Transmembrane</keyword>
<name>A0A667X9P7_9TELE</name>
<feature type="domain" description="G-protein coupled receptors family 1 profile" evidence="6">
    <location>
        <begin position="40"/>
        <end position="285"/>
    </location>
</feature>
<dbReference type="PROSITE" id="PS50262">
    <property type="entry name" value="G_PROTEIN_RECEP_F1_2"/>
    <property type="match status" value="1"/>
</dbReference>
<keyword evidence="4 5" id="KW-0472">Membrane</keyword>
<reference evidence="7" key="1">
    <citation type="submission" date="2019-06" db="EMBL/GenBank/DDBJ databases">
        <authorList>
            <consortium name="Wellcome Sanger Institute Data Sharing"/>
        </authorList>
    </citation>
    <scope>NUCLEOTIDE SEQUENCE [LARGE SCALE GENOMIC DNA]</scope>
</reference>
<dbReference type="RefSeq" id="XP_029907408.1">
    <property type="nucleotide sequence ID" value="XM_030051548.1"/>
</dbReference>
<keyword evidence="8" id="KW-1185">Reference proteome</keyword>
<sequence>MNVSSVAPNVTLAGNYHNTFTTAVTNNVIVMVLCISINYINGTLVHIFNKHQVLSVNPRYILFIHLVINDMMQLALSSFLHVVSYALYTIYVPFCLFLLIISILTTFNTPLNLAGMAVECYIAICVPLRHSQICTVKRTYALIGLIWAVSSLSVLPDLFILLATEPLQFFHSRVFCSRDFVFRSTYSLKKRDTSHIICLVLVWLTLLYTYFRILFAAKEATTDFKKARNTILLHGFQLLLCMLTYVRPMLEKCLIYLFPTQFRATRFTSYIIIQILPRFVSPIVYGLRDQTFRKYLKRYLLCKVSISSHPENVTMSNTGPAAEKMRNTSV</sequence>
<evidence type="ECO:0000256" key="3">
    <source>
        <dbReference type="ARBA" id="ARBA00022989"/>
    </source>
</evidence>
<evidence type="ECO:0000256" key="5">
    <source>
        <dbReference type="SAM" id="Phobius"/>
    </source>
</evidence>
<evidence type="ECO:0000259" key="6">
    <source>
        <dbReference type="PROSITE" id="PS50262"/>
    </source>
</evidence>
<dbReference type="InterPro" id="IPR000276">
    <property type="entry name" value="GPCR_Rhodpsn"/>
</dbReference>
<dbReference type="Gene3D" id="1.20.1070.10">
    <property type="entry name" value="Rhodopsin 7-helix transmembrane proteins"/>
    <property type="match status" value="1"/>
</dbReference>
<reference evidence="7" key="3">
    <citation type="submission" date="2025-09" db="UniProtKB">
        <authorList>
            <consortium name="Ensembl"/>
        </authorList>
    </citation>
    <scope>IDENTIFICATION</scope>
</reference>
<dbReference type="GO" id="GO:0016020">
    <property type="term" value="C:membrane"/>
    <property type="evidence" value="ECO:0007669"/>
    <property type="project" value="UniProtKB-SubCell"/>
</dbReference>
<feature type="transmembrane region" description="Helical" evidence="5">
    <location>
        <begin position="231"/>
        <end position="247"/>
    </location>
</feature>
<keyword evidence="3 5" id="KW-1133">Transmembrane helix</keyword>
<protein>
    <submittedName>
        <fullName evidence="7">Odorant receptor 131-2-like</fullName>
    </submittedName>
</protein>
<dbReference type="SUPFAM" id="SSF81321">
    <property type="entry name" value="Family A G protein-coupled receptor-like"/>
    <property type="match status" value="1"/>
</dbReference>
<dbReference type="OrthoDB" id="8937503at2759"/>
<dbReference type="InterPro" id="IPR052921">
    <property type="entry name" value="GPCR1_Superfamily_Member"/>
</dbReference>
<dbReference type="CDD" id="cd00637">
    <property type="entry name" value="7tm_classA_rhodopsin-like"/>
    <property type="match status" value="1"/>
</dbReference>
<accession>A0A667X9P7</accession>
<dbReference type="AlphaFoldDB" id="A0A667X9P7"/>
<gene>
    <name evidence="7" type="primary">LOC115359198</name>
</gene>
<proteinExistence type="predicted"/>
<dbReference type="InParanoid" id="A0A667X9P7"/>
<dbReference type="Proteomes" id="UP000472263">
    <property type="component" value="Chromosome 5"/>
</dbReference>
<dbReference type="FunFam" id="1.20.1070.10:FF:000096">
    <property type="entry name" value="Odorant receptor 131-2"/>
    <property type="match status" value="1"/>
</dbReference>
<dbReference type="GeneTree" id="ENSGT00940000161337"/>
<dbReference type="GO" id="GO:0005549">
    <property type="term" value="F:odorant binding"/>
    <property type="evidence" value="ECO:0007669"/>
    <property type="project" value="TreeGrafter"/>
</dbReference>
<organism evidence="7 8">
    <name type="scientific">Myripristis murdjan</name>
    <name type="common">pinecone soldierfish</name>
    <dbReference type="NCBI Taxonomy" id="586833"/>
    <lineage>
        <taxon>Eukaryota</taxon>
        <taxon>Metazoa</taxon>
        <taxon>Chordata</taxon>
        <taxon>Craniata</taxon>
        <taxon>Vertebrata</taxon>
        <taxon>Euteleostomi</taxon>
        <taxon>Actinopterygii</taxon>
        <taxon>Neopterygii</taxon>
        <taxon>Teleostei</taxon>
        <taxon>Neoteleostei</taxon>
        <taxon>Acanthomorphata</taxon>
        <taxon>Holocentriformes</taxon>
        <taxon>Holocentridae</taxon>
        <taxon>Myripristis</taxon>
    </lineage>
</organism>
<dbReference type="Ensembl" id="ENSMMDT00005011037.1">
    <property type="protein sequence ID" value="ENSMMDP00005010713.1"/>
    <property type="gene ID" value="ENSMMDG00005005777.1"/>
</dbReference>
<feature type="transmembrane region" description="Helical" evidence="5">
    <location>
        <begin position="267"/>
        <end position="287"/>
    </location>
</feature>
<dbReference type="PANTHER" id="PTHR26451:SF998">
    <property type="entry name" value="ODORANT RECEPTOR-RELATED"/>
    <property type="match status" value="1"/>
</dbReference>
<feature type="transmembrane region" description="Helical" evidence="5">
    <location>
        <begin position="85"/>
        <end position="107"/>
    </location>
</feature>
<dbReference type="GeneID" id="115359198"/>
<evidence type="ECO:0000313" key="7">
    <source>
        <dbReference type="Ensembl" id="ENSMMDP00005010713.1"/>
    </source>
</evidence>
<dbReference type="GO" id="GO:0004984">
    <property type="term" value="F:olfactory receptor activity"/>
    <property type="evidence" value="ECO:0007669"/>
    <property type="project" value="TreeGrafter"/>
</dbReference>
<evidence type="ECO:0000256" key="1">
    <source>
        <dbReference type="ARBA" id="ARBA00004370"/>
    </source>
</evidence>